<dbReference type="EMBL" id="MLJW01000587">
    <property type="protein sequence ID" value="OIQ84847.1"/>
    <property type="molecule type" value="Genomic_DNA"/>
</dbReference>
<dbReference type="InterPro" id="IPR036188">
    <property type="entry name" value="FAD/NAD-bd_sf"/>
</dbReference>
<evidence type="ECO:0000313" key="3">
    <source>
        <dbReference type="EMBL" id="OIQ84847.1"/>
    </source>
</evidence>
<evidence type="ECO:0000256" key="1">
    <source>
        <dbReference type="SAM" id="MobiDB-lite"/>
    </source>
</evidence>
<name>A0A1J5QYD0_9ZZZZ</name>
<reference evidence="3" key="1">
    <citation type="submission" date="2016-10" db="EMBL/GenBank/DDBJ databases">
        <title>Sequence of Gallionella enrichment culture.</title>
        <authorList>
            <person name="Poehlein A."/>
            <person name="Muehling M."/>
            <person name="Daniel R."/>
        </authorList>
    </citation>
    <scope>NUCLEOTIDE SEQUENCE</scope>
</reference>
<feature type="region of interest" description="Disordered" evidence="1">
    <location>
        <begin position="1"/>
        <end position="22"/>
    </location>
</feature>
<comment type="caution">
    <text evidence="3">The sequence shown here is derived from an EMBL/GenBank/DDBJ whole genome shotgun (WGS) entry which is preliminary data.</text>
</comment>
<dbReference type="PANTHER" id="PTHR13847">
    <property type="entry name" value="SARCOSINE DEHYDROGENASE-RELATED"/>
    <property type="match status" value="1"/>
</dbReference>
<dbReference type="GO" id="GO:0016491">
    <property type="term" value="F:oxidoreductase activity"/>
    <property type="evidence" value="ECO:0007669"/>
    <property type="project" value="UniProtKB-KW"/>
</dbReference>
<dbReference type="GO" id="GO:0005737">
    <property type="term" value="C:cytoplasm"/>
    <property type="evidence" value="ECO:0007669"/>
    <property type="project" value="TreeGrafter"/>
</dbReference>
<keyword evidence="3" id="KW-0560">Oxidoreductase</keyword>
<sequence>MSLALFPTPAQCRGQRSQPLEHDPSYYAATRTPAPERPALAGAAAADVCVIGAGFTGLSAALHLAEAGFSVAVLEAARVGWGASGRNGGQIVNGYSRSLEHIRARYGAEAERALGAMSLEGAAIIRQRVARHGIACDLRDGGFVAAFTAKQMRELEREQRHWQRHGHQQLDMVDQAGLRGIVKSERYIGGRLDRAGGHLHPLNLALGEARVLEELGGVIYENSPALRIEAGPRPLVHTPRGTMAARFVLVCGNAYLARQVAPAIHDDIMPVSTQVITTAPLPPDLLAELLPAGYCVEDHNYILDYYRRTADNRLLYGGGSVYGGSDPASVPAKILPLVEKTFPELRGVAVDYAWSGNFALTLTRIPAIGRLSGSLYTNRPMN</sequence>
<dbReference type="Gene3D" id="3.30.9.10">
    <property type="entry name" value="D-Amino Acid Oxidase, subunit A, domain 2"/>
    <property type="match status" value="1"/>
</dbReference>
<dbReference type="SUPFAM" id="SSF51905">
    <property type="entry name" value="FAD/NAD(P)-binding domain"/>
    <property type="match status" value="1"/>
</dbReference>
<gene>
    <name evidence="3" type="primary">puuB_7</name>
    <name evidence="3" type="ORF">GALL_333310</name>
</gene>
<evidence type="ECO:0000259" key="2">
    <source>
        <dbReference type="Pfam" id="PF01266"/>
    </source>
</evidence>
<dbReference type="Gene3D" id="3.50.50.60">
    <property type="entry name" value="FAD/NAD(P)-binding domain"/>
    <property type="match status" value="1"/>
</dbReference>
<dbReference type="PANTHER" id="PTHR13847:SF275">
    <property type="entry name" value="GAMMA-GLUTAMYLPUTRESCINE OXIDOREDUCTASE"/>
    <property type="match status" value="1"/>
</dbReference>
<organism evidence="3">
    <name type="scientific">mine drainage metagenome</name>
    <dbReference type="NCBI Taxonomy" id="410659"/>
    <lineage>
        <taxon>unclassified sequences</taxon>
        <taxon>metagenomes</taxon>
        <taxon>ecological metagenomes</taxon>
    </lineage>
</organism>
<accession>A0A1J5QYD0</accession>
<proteinExistence type="predicted"/>
<dbReference type="Pfam" id="PF01266">
    <property type="entry name" value="DAO"/>
    <property type="match status" value="1"/>
</dbReference>
<protein>
    <submittedName>
        <fullName evidence="3">Gamma-glutamylputrescine oxidoreductase</fullName>
        <ecNumber evidence="3">1.4.3.-</ecNumber>
    </submittedName>
</protein>
<dbReference type="InterPro" id="IPR006076">
    <property type="entry name" value="FAD-dep_OxRdtase"/>
</dbReference>
<feature type="domain" description="FAD dependent oxidoreductase" evidence="2">
    <location>
        <begin position="47"/>
        <end position="376"/>
    </location>
</feature>
<dbReference type="AlphaFoldDB" id="A0A1J5QYD0"/>
<dbReference type="EC" id="1.4.3.-" evidence="3"/>